<gene>
    <name evidence="2" type="ORF">CU669_03585</name>
</gene>
<reference evidence="2 3" key="1">
    <citation type="submission" date="2017-11" db="EMBL/GenBank/DDBJ databases">
        <title>Draft genome sequence of magnetotactic bacterium Magnetospirillum kuznetsovii LBB-42.</title>
        <authorList>
            <person name="Grouzdev D.S."/>
            <person name="Rysina M.S."/>
            <person name="Baslerov R.V."/>
            <person name="Koziaeva V."/>
        </authorList>
    </citation>
    <scope>NUCLEOTIDE SEQUENCE [LARGE SCALE GENOMIC DNA]</scope>
    <source>
        <strain evidence="2 3">LBB-42</strain>
    </source>
</reference>
<protein>
    <recommendedName>
        <fullName evidence="1">DUF7713 domain-containing protein</fullName>
    </recommendedName>
</protein>
<dbReference type="AlphaFoldDB" id="A0A364P255"/>
<evidence type="ECO:0000313" key="2">
    <source>
        <dbReference type="EMBL" id="RAU23247.1"/>
    </source>
</evidence>
<comment type="caution">
    <text evidence="2">The sequence shown here is derived from an EMBL/GenBank/DDBJ whole genome shotgun (WGS) entry which is preliminary data.</text>
</comment>
<organism evidence="2 3">
    <name type="scientific">Paramagnetospirillum kuznetsovii</name>
    <dbReference type="NCBI Taxonomy" id="2053833"/>
    <lineage>
        <taxon>Bacteria</taxon>
        <taxon>Pseudomonadati</taxon>
        <taxon>Pseudomonadota</taxon>
        <taxon>Alphaproteobacteria</taxon>
        <taxon>Rhodospirillales</taxon>
        <taxon>Magnetospirillaceae</taxon>
        <taxon>Paramagnetospirillum</taxon>
    </lineage>
</organism>
<dbReference type="InterPro" id="IPR056130">
    <property type="entry name" value="DUF7713"/>
</dbReference>
<accession>A0A364P255</accession>
<dbReference type="Proteomes" id="UP000251075">
    <property type="component" value="Unassembled WGS sequence"/>
</dbReference>
<proteinExistence type="predicted"/>
<name>A0A364P255_9PROT</name>
<keyword evidence="3" id="KW-1185">Reference proteome</keyword>
<feature type="domain" description="DUF7713" evidence="1">
    <location>
        <begin position="73"/>
        <end position="134"/>
    </location>
</feature>
<dbReference type="EMBL" id="PGTO01000002">
    <property type="protein sequence ID" value="RAU23247.1"/>
    <property type="molecule type" value="Genomic_DNA"/>
</dbReference>
<evidence type="ECO:0000259" key="1">
    <source>
        <dbReference type="Pfam" id="PF24828"/>
    </source>
</evidence>
<evidence type="ECO:0000313" key="3">
    <source>
        <dbReference type="Proteomes" id="UP000251075"/>
    </source>
</evidence>
<dbReference type="Pfam" id="PF24828">
    <property type="entry name" value="DUF7713"/>
    <property type="match status" value="1"/>
</dbReference>
<sequence length="153" mass="17291">MDEVKIIREGEFAIIENADPTVSVMQLKIGTEIRLMSDQEILDLFNDVIASQDQLRAEHENIVTEIPPGRPQIKYFEDGDQWVPRGGVLRCFIDSDEDGEAVVHIDDQELSLRDFGRMLTVHAGWGMRIAFVDEDSVGEEPEIIVSDPPENEP</sequence>